<comment type="caution">
    <text evidence="2">The sequence shown here is derived from an EMBL/GenBank/DDBJ whole genome shotgun (WGS) entry which is preliminary data.</text>
</comment>
<evidence type="ECO:0000313" key="3">
    <source>
        <dbReference type="Proteomes" id="UP000177029"/>
    </source>
</evidence>
<dbReference type="Proteomes" id="UP000177029">
    <property type="component" value="Unassembled WGS sequence"/>
</dbReference>
<feature type="transmembrane region" description="Helical" evidence="1">
    <location>
        <begin position="9"/>
        <end position="28"/>
    </location>
</feature>
<dbReference type="AlphaFoldDB" id="A0A1F8DQJ5"/>
<evidence type="ECO:0000256" key="1">
    <source>
        <dbReference type="SAM" id="Phobius"/>
    </source>
</evidence>
<feature type="transmembrane region" description="Helical" evidence="1">
    <location>
        <begin position="241"/>
        <end position="264"/>
    </location>
</feature>
<keyword evidence="1" id="KW-0812">Transmembrane</keyword>
<feature type="transmembrane region" description="Helical" evidence="1">
    <location>
        <begin position="440"/>
        <end position="461"/>
    </location>
</feature>
<sequence>MSNSPYSRLITIVLFSIVLIVATFFRVYNLESAPPGLYPDEAMNGNNALEAIATNEYKLFYPENNGREGLFINIQAQALKLFGVTEPWVLRSVSAVFGILTVLGVFLLILQLYRIAQKDARAGLLAAFSGSFLMAVSFWHVNFSRIGFRAIMAPFFIVWSMYILLRAFQEDQLSTFNFQLSTRRKLWQAFLVLLAGVFFGLGMHSYIAYRALPIFVLFVFALYYLSFLRKQESIRAPLKKILTRLGIFVVGSLLSTVSLINFFIQNPQDFFGRTSQISIFNSDSPAIAFLVNIGKTFLSFFWFGDYNWRHNYAGMGELYPLVAVLFLVGIIIGIRSIVQYLRRLSYTEYRIPNTDKDERSTVYGLRSTGDVFIFLFASSLFVVALLPTIISSEGIPHALRAIIMIPATFILVGMGAEYLFTRFNLGIRKGSTSVWGGRTLLGFFIFVFFLLPALHTYHLYFNDWASRTETKDGFSQDYVDVGREMLEVGSETTKYVIVNESSVDVRGIPVRAITTMFITDTFTPEKQKEKNVFYVLSKDADSIPEGAEVFYVK</sequence>
<protein>
    <recommendedName>
        <fullName evidence="4">Glycosyltransferase RgtA/B/C/D-like domain-containing protein</fullName>
    </recommendedName>
</protein>
<accession>A0A1F8DQJ5</accession>
<feature type="transmembrane region" description="Helical" evidence="1">
    <location>
        <begin position="212"/>
        <end position="229"/>
    </location>
</feature>
<name>A0A1F8DQJ5_9BACT</name>
<feature type="transmembrane region" description="Helical" evidence="1">
    <location>
        <begin position="402"/>
        <end position="420"/>
    </location>
</feature>
<feature type="transmembrane region" description="Helical" evidence="1">
    <location>
        <begin position="318"/>
        <end position="338"/>
    </location>
</feature>
<gene>
    <name evidence="2" type="ORF">A2755_01710</name>
</gene>
<dbReference type="STRING" id="1802555.A2755_01710"/>
<keyword evidence="1" id="KW-1133">Transmembrane helix</keyword>
<feature type="transmembrane region" description="Helical" evidence="1">
    <location>
        <begin position="146"/>
        <end position="165"/>
    </location>
</feature>
<organism evidence="2 3">
    <name type="scientific">Candidatus Wolfebacteria bacterium RIFCSPHIGHO2_01_FULL_48_22</name>
    <dbReference type="NCBI Taxonomy" id="1802555"/>
    <lineage>
        <taxon>Bacteria</taxon>
        <taxon>Candidatus Wolfeibacteriota</taxon>
    </lineage>
</organism>
<reference evidence="2 3" key="1">
    <citation type="journal article" date="2016" name="Nat. Commun.">
        <title>Thousands of microbial genomes shed light on interconnected biogeochemical processes in an aquifer system.</title>
        <authorList>
            <person name="Anantharaman K."/>
            <person name="Brown C.T."/>
            <person name="Hug L.A."/>
            <person name="Sharon I."/>
            <person name="Castelle C.J."/>
            <person name="Probst A.J."/>
            <person name="Thomas B.C."/>
            <person name="Singh A."/>
            <person name="Wilkins M.J."/>
            <person name="Karaoz U."/>
            <person name="Brodie E.L."/>
            <person name="Williams K.H."/>
            <person name="Hubbard S.S."/>
            <person name="Banfield J.F."/>
        </authorList>
    </citation>
    <scope>NUCLEOTIDE SEQUENCE [LARGE SCALE GENOMIC DNA]</scope>
</reference>
<feature type="transmembrane region" description="Helical" evidence="1">
    <location>
        <begin position="88"/>
        <end position="110"/>
    </location>
</feature>
<feature type="transmembrane region" description="Helical" evidence="1">
    <location>
        <begin position="186"/>
        <end position="206"/>
    </location>
</feature>
<dbReference type="EMBL" id="MGIP01000014">
    <property type="protein sequence ID" value="OGM90901.1"/>
    <property type="molecule type" value="Genomic_DNA"/>
</dbReference>
<feature type="transmembrane region" description="Helical" evidence="1">
    <location>
        <begin position="371"/>
        <end position="390"/>
    </location>
</feature>
<proteinExistence type="predicted"/>
<keyword evidence="1" id="KW-0472">Membrane</keyword>
<feature type="transmembrane region" description="Helical" evidence="1">
    <location>
        <begin position="284"/>
        <end position="306"/>
    </location>
</feature>
<evidence type="ECO:0008006" key="4">
    <source>
        <dbReference type="Google" id="ProtNLM"/>
    </source>
</evidence>
<feature type="transmembrane region" description="Helical" evidence="1">
    <location>
        <begin position="122"/>
        <end position="140"/>
    </location>
</feature>
<evidence type="ECO:0000313" key="2">
    <source>
        <dbReference type="EMBL" id="OGM90901.1"/>
    </source>
</evidence>